<keyword evidence="1" id="KW-0472">Membrane</keyword>
<dbReference type="EMBL" id="JASCZI010060440">
    <property type="protein sequence ID" value="MED6131516.1"/>
    <property type="molecule type" value="Genomic_DNA"/>
</dbReference>
<sequence length="68" mass="8075">MVRERWKKCRRSQAKHTRNQLILIQLGSWRFLVPALGLFFIAAAMYLASKNKGQHKQQEQEETHMAKH</sequence>
<evidence type="ECO:0000313" key="2">
    <source>
        <dbReference type="EMBL" id="MED6131516.1"/>
    </source>
</evidence>
<organism evidence="2 3">
    <name type="scientific">Stylosanthes scabra</name>
    <dbReference type="NCBI Taxonomy" id="79078"/>
    <lineage>
        <taxon>Eukaryota</taxon>
        <taxon>Viridiplantae</taxon>
        <taxon>Streptophyta</taxon>
        <taxon>Embryophyta</taxon>
        <taxon>Tracheophyta</taxon>
        <taxon>Spermatophyta</taxon>
        <taxon>Magnoliopsida</taxon>
        <taxon>eudicotyledons</taxon>
        <taxon>Gunneridae</taxon>
        <taxon>Pentapetalae</taxon>
        <taxon>rosids</taxon>
        <taxon>fabids</taxon>
        <taxon>Fabales</taxon>
        <taxon>Fabaceae</taxon>
        <taxon>Papilionoideae</taxon>
        <taxon>50 kb inversion clade</taxon>
        <taxon>dalbergioids sensu lato</taxon>
        <taxon>Dalbergieae</taxon>
        <taxon>Pterocarpus clade</taxon>
        <taxon>Stylosanthes</taxon>
    </lineage>
</organism>
<keyword evidence="1" id="KW-0812">Transmembrane</keyword>
<feature type="transmembrane region" description="Helical" evidence="1">
    <location>
        <begin position="21"/>
        <end position="48"/>
    </location>
</feature>
<comment type="caution">
    <text evidence="2">The sequence shown here is derived from an EMBL/GenBank/DDBJ whole genome shotgun (WGS) entry which is preliminary data.</text>
</comment>
<evidence type="ECO:0000313" key="3">
    <source>
        <dbReference type="Proteomes" id="UP001341840"/>
    </source>
</evidence>
<protein>
    <submittedName>
        <fullName evidence="2">Uncharacterized protein</fullName>
    </submittedName>
</protein>
<evidence type="ECO:0000256" key="1">
    <source>
        <dbReference type="SAM" id="Phobius"/>
    </source>
</evidence>
<keyword evidence="3" id="KW-1185">Reference proteome</keyword>
<name>A0ABU6S519_9FABA</name>
<gene>
    <name evidence="2" type="ORF">PIB30_010569</name>
</gene>
<keyword evidence="1" id="KW-1133">Transmembrane helix</keyword>
<dbReference type="Proteomes" id="UP001341840">
    <property type="component" value="Unassembled WGS sequence"/>
</dbReference>
<proteinExistence type="predicted"/>
<reference evidence="2 3" key="1">
    <citation type="journal article" date="2023" name="Plants (Basel)">
        <title>Bridging the Gap: Combining Genomics and Transcriptomics Approaches to Understand Stylosanthes scabra, an Orphan Legume from the Brazilian Caatinga.</title>
        <authorList>
            <person name="Ferreira-Neto J.R.C."/>
            <person name="da Silva M.D."/>
            <person name="Binneck E."/>
            <person name="de Melo N.F."/>
            <person name="da Silva R.H."/>
            <person name="de Melo A.L.T.M."/>
            <person name="Pandolfi V."/>
            <person name="Bustamante F.O."/>
            <person name="Brasileiro-Vidal A.C."/>
            <person name="Benko-Iseppon A.M."/>
        </authorList>
    </citation>
    <scope>NUCLEOTIDE SEQUENCE [LARGE SCALE GENOMIC DNA]</scope>
    <source>
        <tissue evidence="2">Leaves</tissue>
    </source>
</reference>
<accession>A0ABU6S519</accession>